<evidence type="ECO:0000259" key="12">
    <source>
        <dbReference type="PROSITE" id="PS50110"/>
    </source>
</evidence>
<dbReference type="SUPFAM" id="SSF55781">
    <property type="entry name" value="GAF domain-like"/>
    <property type="match status" value="1"/>
</dbReference>
<dbReference type="EC" id="2.7.13.3" evidence="3"/>
<proteinExistence type="inferred from homology"/>
<dbReference type="PROSITE" id="PS50109">
    <property type="entry name" value="HIS_KIN"/>
    <property type="match status" value="1"/>
</dbReference>
<feature type="coiled-coil region" evidence="10">
    <location>
        <begin position="313"/>
        <end position="340"/>
    </location>
</feature>
<dbReference type="SUPFAM" id="SSF52172">
    <property type="entry name" value="CheY-like"/>
    <property type="match status" value="1"/>
</dbReference>
<dbReference type="Proteomes" id="UP000715781">
    <property type="component" value="Unassembled WGS sequence"/>
</dbReference>
<dbReference type="SUPFAM" id="SSF55874">
    <property type="entry name" value="ATPase domain of HSP90 chaperone/DNA topoisomerase II/histidine kinase"/>
    <property type="match status" value="1"/>
</dbReference>
<gene>
    <name evidence="15" type="ORF">KME32_03165</name>
</gene>
<dbReference type="Pfam" id="PF00072">
    <property type="entry name" value="Response_reg"/>
    <property type="match status" value="1"/>
</dbReference>
<feature type="domain" description="Histidine kinase" evidence="11">
    <location>
        <begin position="647"/>
        <end position="865"/>
    </location>
</feature>
<accession>A0A951PWE4</accession>
<dbReference type="AlphaFoldDB" id="A0A951PWE4"/>
<dbReference type="PROSITE" id="PS50110">
    <property type="entry name" value="RESPONSE_REGULATORY"/>
    <property type="match status" value="1"/>
</dbReference>
<evidence type="ECO:0000256" key="6">
    <source>
        <dbReference type="ARBA" id="ARBA00022777"/>
    </source>
</evidence>
<dbReference type="PROSITE" id="PS50113">
    <property type="entry name" value="PAC"/>
    <property type="match status" value="1"/>
</dbReference>
<dbReference type="Pfam" id="PF13185">
    <property type="entry name" value="GAF_2"/>
    <property type="match status" value="1"/>
</dbReference>
<feature type="domain" description="Response regulatory" evidence="12">
    <location>
        <begin position="887"/>
        <end position="1005"/>
    </location>
</feature>
<dbReference type="NCBIfam" id="TIGR00229">
    <property type="entry name" value="sensory_box"/>
    <property type="match status" value="2"/>
</dbReference>
<dbReference type="Pfam" id="PF02518">
    <property type="entry name" value="HATPase_c"/>
    <property type="match status" value="1"/>
</dbReference>
<dbReference type="SMART" id="SM00387">
    <property type="entry name" value="HATPase_c"/>
    <property type="match status" value="1"/>
</dbReference>
<organism evidence="15 16">
    <name type="scientific">Mojavia pulchra JT2-VF2</name>
    <dbReference type="NCBI Taxonomy" id="287848"/>
    <lineage>
        <taxon>Bacteria</taxon>
        <taxon>Bacillati</taxon>
        <taxon>Cyanobacteriota</taxon>
        <taxon>Cyanophyceae</taxon>
        <taxon>Nostocales</taxon>
        <taxon>Nostocaceae</taxon>
    </lineage>
</organism>
<protein>
    <recommendedName>
        <fullName evidence="8">Circadian input-output histidine kinase CikA</fullName>
        <ecNumber evidence="3">2.7.13.3</ecNumber>
    </recommendedName>
</protein>
<evidence type="ECO:0000256" key="8">
    <source>
        <dbReference type="ARBA" id="ARBA00074306"/>
    </source>
</evidence>
<evidence type="ECO:0000256" key="3">
    <source>
        <dbReference type="ARBA" id="ARBA00012438"/>
    </source>
</evidence>
<reference evidence="15" key="1">
    <citation type="submission" date="2021-05" db="EMBL/GenBank/DDBJ databases">
        <authorList>
            <person name="Pietrasiak N."/>
            <person name="Ward R."/>
            <person name="Stajich J.E."/>
            <person name="Kurbessoian T."/>
        </authorList>
    </citation>
    <scope>NUCLEOTIDE SEQUENCE</scope>
    <source>
        <strain evidence="15">JT2-VF2</strain>
    </source>
</reference>
<dbReference type="CDD" id="cd00130">
    <property type="entry name" value="PAS"/>
    <property type="match status" value="2"/>
</dbReference>
<evidence type="ECO:0000256" key="10">
    <source>
        <dbReference type="SAM" id="Coils"/>
    </source>
</evidence>
<reference evidence="15" key="2">
    <citation type="journal article" date="2022" name="Microbiol. Resour. Announc.">
        <title>Metagenome Sequencing to Explore Phylogenomics of Terrestrial Cyanobacteria.</title>
        <authorList>
            <person name="Ward R.D."/>
            <person name="Stajich J.E."/>
            <person name="Johansen J.R."/>
            <person name="Huntemann M."/>
            <person name="Clum A."/>
            <person name="Foster B."/>
            <person name="Foster B."/>
            <person name="Roux S."/>
            <person name="Palaniappan K."/>
            <person name="Varghese N."/>
            <person name="Mukherjee S."/>
            <person name="Reddy T.B.K."/>
            <person name="Daum C."/>
            <person name="Copeland A."/>
            <person name="Chen I.A."/>
            <person name="Ivanova N.N."/>
            <person name="Kyrpides N.C."/>
            <person name="Shapiro N."/>
            <person name="Eloe-Fadrosh E.A."/>
            <person name="Pietrasiak N."/>
        </authorList>
    </citation>
    <scope>NUCLEOTIDE SEQUENCE</scope>
    <source>
        <strain evidence="15">JT2-VF2</strain>
    </source>
</reference>
<dbReference type="PANTHER" id="PTHR43547:SF2">
    <property type="entry name" value="HYBRID SIGNAL TRANSDUCTION HISTIDINE KINASE C"/>
    <property type="match status" value="1"/>
</dbReference>
<dbReference type="InterPro" id="IPR011006">
    <property type="entry name" value="CheY-like_superfamily"/>
</dbReference>
<feature type="modified residue" description="4-aspartylphosphate" evidence="9">
    <location>
        <position position="936"/>
    </location>
</feature>
<dbReference type="Gene3D" id="3.30.565.10">
    <property type="entry name" value="Histidine kinase-like ATPase, C-terminal domain"/>
    <property type="match status" value="1"/>
</dbReference>
<dbReference type="InterPro" id="IPR001789">
    <property type="entry name" value="Sig_transdc_resp-reg_receiver"/>
</dbReference>
<dbReference type="Gene3D" id="3.30.450.40">
    <property type="match status" value="1"/>
</dbReference>
<comment type="caution">
    <text evidence="15">The sequence shown here is derived from an EMBL/GenBank/DDBJ whole genome shotgun (WGS) entry which is preliminary data.</text>
</comment>
<keyword evidence="5" id="KW-0808">Transferase</keyword>
<evidence type="ECO:0000313" key="15">
    <source>
        <dbReference type="EMBL" id="MBW4560151.1"/>
    </source>
</evidence>
<dbReference type="InterPro" id="IPR029016">
    <property type="entry name" value="GAF-like_dom_sf"/>
</dbReference>
<evidence type="ECO:0000256" key="2">
    <source>
        <dbReference type="ARBA" id="ARBA00006402"/>
    </source>
</evidence>
<evidence type="ECO:0000256" key="4">
    <source>
        <dbReference type="ARBA" id="ARBA00022553"/>
    </source>
</evidence>
<dbReference type="SMART" id="SM00091">
    <property type="entry name" value="PAS"/>
    <property type="match status" value="3"/>
</dbReference>
<dbReference type="CDD" id="cd00082">
    <property type="entry name" value="HisKA"/>
    <property type="match status" value="1"/>
</dbReference>
<comment type="similarity">
    <text evidence="2">In the N-terminal section; belongs to the phytochrome family.</text>
</comment>
<dbReference type="SMART" id="SM00065">
    <property type="entry name" value="GAF"/>
    <property type="match status" value="1"/>
</dbReference>
<keyword evidence="6" id="KW-0418">Kinase</keyword>
<dbReference type="InterPro" id="IPR003661">
    <property type="entry name" value="HisK_dim/P_dom"/>
</dbReference>
<evidence type="ECO:0000259" key="14">
    <source>
        <dbReference type="PROSITE" id="PS50113"/>
    </source>
</evidence>
<dbReference type="InterPro" id="IPR013656">
    <property type="entry name" value="PAS_4"/>
</dbReference>
<evidence type="ECO:0000256" key="5">
    <source>
        <dbReference type="ARBA" id="ARBA00022679"/>
    </source>
</evidence>
<dbReference type="InterPro" id="IPR003018">
    <property type="entry name" value="GAF"/>
</dbReference>
<comment type="catalytic activity">
    <reaction evidence="1">
        <text>ATP + protein L-histidine = ADP + protein N-phospho-L-histidine.</text>
        <dbReference type="EC" id="2.7.13.3"/>
    </reaction>
</comment>
<feature type="coiled-coil region" evidence="10">
    <location>
        <begin position="445"/>
        <end position="472"/>
    </location>
</feature>
<dbReference type="InterPro" id="IPR005467">
    <property type="entry name" value="His_kinase_dom"/>
</dbReference>
<dbReference type="Gene3D" id="3.40.50.2300">
    <property type="match status" value="1"/>
</dbReference>
<evidence type="ECO:0000313" key="16">
    <source>
        <dbReference type="Proteomes" id="UP000715781"/>
    </source>
</evidence>
<dbReference type="CDD" id="cd16922">
    <property type="entry name" value="HATPase_EvgS-ArcB-TorS-like"/>
    <property type="match status" value="1"/>
</dbReference>
<keyword evidence="4 9" id="KW-0597">Phosphoprotein</keyword>
<dbReference type="SUPFAM" id="SSF47384">
    <property type="entry name" value="Homodimeric domain of signal transducing histidine kinase"/>
    <property type="match status" value="1"/>
</dbReference>
<name>A0A951PWE4_9NOST</name>
<dbReference type="SUPFAM" id="SSF55785">
    <property type="entry name" value="PYP-like sensor domain (PAS domain)"/>
    <property type="match status" value="3"/>
</dbReference>
<dbReference type="Pfam" id="PF08448">
    <property type="entry name" value="PAS_4"/>
    <property type="match status" value="3"/>
</dbReference>
<dbReference type="Gene3D" id="1.10.287.130">
    <property type="match status" value="1"/>
</dbReference>
<evidence type="ECO:0000256" key="9">
    <source>
        <dbReference type="PROSITE-ProRule" id="PRU00169"/>
    </source>
</evidence>
<dbReference type="Pfam" id="PF00512">
    <property type="entry name" value="HisKA"/>
    <property type="match status" value="1"/>
</dbReference>
<evidence type="ECO:0000259" key="13">
    <source>
        <dbReference type="PROSITE" id="PS50112"/>
    </source>
</evidence>
<dbReference type="Gene3D" id="3.30.450.20">
    <property type="entry name" value="PAS domain"/>
    <property type="match status" value="3"/>
</dbReference>
<dbReference type="PROSITE" id="PS50112">
    <property type="entry name" value="PAS"/>
    <property type="match status" value="2"/>
</dbReference>
<feature type="domain" description="PAS" evidence="13">
    <location>
        <begin position="330"/>
        <end position="400"/>
    </location>
</feature>
<dbReference type="CDD" id="cd17580">
    <property type="entry name" value="REC_2_DhkD-like"/>
    <property type="match status" value="1"/>
</dbReference>
<feature type="domain" description="PAC" evidence="14">
    <location>
        <begin position="402"/>
        <end position="454"/>
    </location>
</feature>
<evidence type="ECO:0000256" key="7">
    <source>
        <dbReference type="ARBA" id="ARBA00023012"/>
    </source>
</evidence>
<sequence>MEDTDKTKEQLLDEIAQLRERVQALEVSENESREREQELSEQFLQEQKARLQAQRSLQATNQKLIDIFESLPDALICVDTEWRYTIVNSHAEVLLGKSRSELLGRSAWDVFPSLIGTQAYTLYHKAMTEQIPIEYEDFCSELNKWFAIRIKPLPTGLSTYFRDITKRKQAEAERDRLLELEQTARLEAKSQHRRLKEIFVQLPALFAVLTGPEQVIEFANPTFLRVTGRSEDIIGKTDREAFPEMEGQIYFDVHDHVYRTGETIRYDECLSRWDAEGNGNLVEGFFNFVYLPLRNAEGEIEGILTHGIDVTAQVRARQQIEGLLEELKQKEEQLQQVTNAIPALISFIDVNGCYRYNNRAYEEWFGRPCAEFYGLHLREVLGEASWESIRPYVAAALTGHRVSFECEVTYPAVGKRYISATYIPHFSEQGDVTGFVALIQDISEQQAALRERKQAEAALQQSNEKLALLAEVASDLLLHEQPQTFINNLFKKLSAHLKLEFYFNYLVEQKQQRLRLHAYGGISQQVAEKIEWLELGQAICGMVALIKQPMVAENIQQSTDLSTELIRSLGIKAYACYPLVSQGQFIGTLSFGTRDRSCFQLSELSLMHTVCDQVATALERARLVAELQQRAEELAQANRIKDEFLAVLSHELRSPLNPILGWSRLLQTRKLDEVKMAQALATIERNAKLQSELIEDLLDVSRILQGKLSLNVSPVNLISTIQAAIETVHLAAEAKSINIEKTLAPQLSPVLGDANRLQQVVWNLLSNAVKFTPTGGSVAVRLEYVGNQALITVSDTGRGIHPEFLPHVFEYFRQADSTTTRKFGGLGLGLAIARHLVELHGGTVQVTSPGEGLGATFTVSLPLMSTQSPTDQDGELTKQSCDLDGIQVLVVDDDTDTREFVAFLLKQSGARVLTATSATEALAILIESQPDVLLSDIGMPEINGYMLMKQVRTLPPEQGGQIPAIALTAYAGEIHQQQAFEVGFQKHLTKPVEPDELVQAILTLIQR</sequence>
<dbReference type="EMBL" id="JAHHHN010000001">
    <property type="protein sequence ID" value="MBW4560151.1"/>
    <property type="molecule type" value="Genomic_DNA"/>
</dbReference>
<dbReference type="InterPro" id="IPR003594">
    <property type="entry name" value="HATPase_dom"/>
</dbReference>
<dbReference type="SMART" id="SM00388">
    <property type="entry name" value="HisKA"/>
    <property type="match status" value="1"/>
</dbReference>
<keyword evidence="7" id="KW-0902">Two-component regulatory system</keyword>
<dbReference type="PANTHER" id="PTHR43547">
    <property type="entry name" value="TWO-COMPONENT HISTIDINE KINASE"/>
    <property type="match status" value="1"/>
</dbReference>
<dbReference type="GO" id="GO:0000155">
    <property type="term" value="F:phosphorelay sensor kinase activity"/>
    <property type="evidence" value="ECO:0007669"/>
    <property type="project" value="InterPro"/>
</dbReference>
<dbReference type="InterPro" id="IPR036890">
    <property type="entry name" value="HATPase_C_sf"/>
</dbReference>
<dbReference type="InterPro" id="IPR000014">
    <property type="entry name" value="PAS"/>
</dbReference>
<dbReference type="InterPro" id="IPR035965">
    <property type="entry name" value="PAS-like_dom_sf"/>
</dbReference>
<evidence type="ECO:0000259" key="11">
    <source>
        <dbReference type="PROSITE" id="PS50109"/>
    </source>
</evidence>
<evidence type="ECO:0000256" key="1">
    <source>
        <dbReference type="ARBA" id="ARBA00000085"/>
    </source>
</evidence>
<dbReference type="FunFam" id="3.30.565.10:FF:000010">
    <property type="entry name" value="Sensor histidine kinase RcsC"/>
    <property type="match status" value="1"/>
</dbReference>
<feature type="domain" description="PAS" evidence="13">
    <location>
        <begin position="60"/>
        <end position="106"/>
    </location>
</feature>
<dbReference type="InterPro" id="IPR004358">
    <property type="entry name" value="Sig_transdc_His_kin-like_C"/>
</dbReference>
<dbReference type="SMART" id="SM00448">
    <property type="entry name" value="REC"/>
    <property type="match status" value="1"/>
</dbReference>
<keyword evidence="10" id="KW-0175">Coiled coil</keyword>
<dbReference type="PRINTS" id="PR00344">
    <property type="entry name" value="BCTRLSENSOR"/>
</dbReference>
<dbReference type="InterPro" id="IPR036097">
    <property type="entry name" value="HisK_dim/P_sf"/>
</dbReference>
<feature type="coiled-coil region" evidence="10">
    <location>
        <begin position="1"/>
        <end position="35"/>
    </location>
</feature>
<dbReference type="InterPro" id="IPR000700">
    <property type="entry name" value="PAS-assoc_C"/>
</dbReference>